<dbReference type="AlphaFoldDB" id="A0A9P6ZGK5"/>
<evidence type="ECO:0000313" key="1">
    <source>
        <dbReference type="EMBL" id="KAG1765176.1"/>
    </source>
</evidence>
<feature type="non-terminal residue" evidence="1">
    <location>
        <position position="59"/>
    </location>
</feature>
<keyword evidence="2" id="KW-1185">Reference proteome</keyword>
<proteinExistence type="predicted"/>
<reference evidence="1" key="1">
    <citation type="journal article" date="2020" name="New Phytol.">
        <title>Comparative genomics reveals dynamic genome evolution in host specialist ectomycorrhizal fungi.</title>
        <authorList>
            <person name="Lofgren L.A."/>
            <person name="Nguyen N.H."/>
            <person name="Vilgalys R."/>
            <person name="Ruytinx J."/>
            <person name="Liao H.L."/>
            <person name="Branco S."/>
            <person name="Kuo A."/>
            <person name="LaButti K."/>
            <person name="Lipzen A."/>
            <person name="Andreopoulos W."/>
            <person name="Pangilinan J."/>
            <person name="Riley R."/>
            <person name="Hundley H."/>
            <person name="Na H."/>
            <person name="Barry K."/>
            <person name="Grigoriev I.V."/>
            <person name="Stajich J.E."/>
            <person name="Kennedy P.G."/>
        </authorList>
    </citation>
    <scope>NUCLEOTIDE SEQUENCE</scope>
    <source>
        <strain evidence="1">DOB743</strain>
    </source>
</reference>
<feature type="non-terminal residue" evidence="1">
    <location>
        <position position="1"/>
    </location>
</feature>
<evidence type="ECO:0000313" key="2">
    <source>
        <dbReference type="Proteomes" id="UP000714275"/>
    </source>
</evidence>
<protein>
    <submittedName>
        <fullName evidence="1">Uncharacterized protein</fullName>
    </submittedName>
</protein>
<dbReference type="OrthoDB" id="2601985at2759"/>
<sequence length="59" mass="6857">YKCQDCLGEPLYCMGCCRSHHHSNPFHWISQWNGQFFERSCLAHVGLILHLSHDGKQCP</sequence>
<accession>A0A9P6ZGK5</accession>
<gene>
    <name evidence="1" type="ORF">EV702DRAFT_944621</name>
</gene>
<name>A0A9P6ZGK5_9AGAM</name>
<dbReference type="Proteomes" id="UP000714275">
    <property type="component" value="Unassembled WGS sequence"/>
</dbReference>
<comment type="caution">
    <text evidence="1">The sequence shown here is derived from an EMBL/GenBank/DDBJ whole genome shotgun (WGS) entry which is preliminary data.</text>
</comment>
<dbReference type="EMBL" id="JABBWD010000112">
    <property type="protein sequence ID" value="KAG1765176.1"/>
    <property type="molecule type" value="Genomic_DNA"/>
</dbReference>
<organism evidence="1 2">
    <name type="scientific">Suillus placidus</name>
    <dbReference type="NCBI Taxonomy" id="48579"/>
    <lineage>
        <taxon>Eukaryota</taxon>
        <taxon>Fungi</taxon>
        <taxon>Dikarya</taxon>
        <taxon>Basidiomycota</taxon>
        <taxon>Agaricomycotina</taxon>
        <taxon>Agaricomycetes</taxon>
        <taxon>Agaricomycetidae</taxon>
        <taxon>Boletales</taxon>
        <taxon>Suillineae</taxon>
        <taxon>Suillaceae</taxon>
        <taxon>Suillus</taxon>
    </lineage>
</organism>